<dbReference type="InterPro" id="IPR019313">
    <property type="entry name" value="Mediator_Med17"/>
</dbReference>
<evidence type="ECO:0000256" key="9">
    <source>
        <dbReference type="SAM" id="MobiDB-lite"/>
    </source>
</evidence>
<proteinExistence type="inferred from homology"/>
<protein>
    <recommendedName>
        <fullName evidence="3 8">Mediator of RNA polymerase II transcription subunit 17</fullName>
    </recommendedName>
    <alternativeName>
        <fullName evidence="7 8">Mediator complex subunit 17</fullName>
    </alternativeName>
</protein>
<evidence type="ECO:0000256" key="6">
    <source>
        <dbReference type="ARBA" id="ARBA00023242"/>
    </source>
</evidence>
<keyword evidence="6 8" id="KW-0539">Nucleus</keyword>
<evidence type="ECO:0000256" key="5">
    <source>
        <dbReference type="ARBA" id="ARBA00023163"/>
    </source>
</evidence>
<dbReference type="Proteomes" id="UP000237438">
    <property type="component" value="Unassembled WGS sequence"/>
</dbReference>
<dbReference type="PANTHER" id="PTHR13114">
    <property type="entry name" value="MEDIATOR OF RNA POLYMERASE II TRANSCRIPTION SUBUNIT 17"/>
    <property type="match status" value="1"/>
</dbReference>
<dbReference type="GO" id="GO:0070847">
    <property type="term" value="C:core mediator complex"/>
    <property type="evidence" value="ECO:0007669"/>
    <property type="project" value="TreeGrafter"/>
</dbReference>
<dbReference type="GO" id="GO:0003712">
    <property type="term" value="F:transcription coregulator activity"/>
    <property type="evidence" value="ECO:0007669"/>
    <property type="project" value="InterPro"/>
</dbReference>
<comment type="function">
    <text evidence="8">Component of the Mediator complex, a coactivator involved in the regulated transcription of nearly all RNA polymerase II-dependent genes. Mediator functions as a bridge to convey information from gene-specific regulatory proteins to the basal RNA polymerase II transcription machinery. Mediator is recruited to promoters by direct interactions with regulatory proteins and serves as a scaffold for the assembly of a functional preinitiation complex with RNA polymerase II and the general transcription factors.</text>
</comment>
<keyword evidence="11" id="KW-1185">Reference proteome</keyword>
<evidence type="ECO:0000313" key="10">
    <source>
        <dbReference type="EMBL" id="POS87862.1"/>
    </source>
</evidence>
<dbReference type="STRING" id="225359.A0A2S4Q0Q7"/>
<keyword evidence="4 8" id="KW-0805">Transcription regulation</keyword>
<reference evidence="10 11" key="1">
    <citation type="submission" date="2017-10" db="EMBL/GenBank/DDBJ databases">
        <title>Development of genomic resources for the powdery mildew, Erysiphe pulchra.</title>
        <authorList>
            <person name="Wadl P.A."/>
            <person name="Mack B.M."/>
            <person name="Moore G."/>
            <person name="Beltz S.B."/>
        </authorList>
    </citation>
    <scope>NUCLEOTIDE SEQUENCE [LARGE SCALE GENOMIC DNA]</scope>
    <source>
        <strain evidence="10">Cflorida</strain>
    </source>
</reference>
<comment type="subcellular location">
    <subcellularLocation>
        <location evidence="1 8">Nucleus</location>
    </subcellularLocation>
</comment>
<dbReference type="Gene3D" id="6.10.250.2620">
    <property type="match status" value="1"/>
</dbReference>
<dbReference type="OrthoDB" id="5319830at2759"/>
<keyword evidence="5 8" id="KW-0804">Transcription</keyword>
<accession>A0A2S4Q0Q7</accession>
<dbReference type="Pfam" id="PF10156">
    <property type="entry name" value="Med17"/>
    <property type="match status" value="1"/>
</dbReference>
<feature type="region of interest" description="Disordered" evidence="9">
    <location>
        <begin position="54"/>
        <end position="94"/>
    </location>
</feature>
<name>A0A2S4Q0Q7_9PEZI</name>
<sequence>MDSAEHLSKEDLVLSLSSVQTPSNHANSLSDRISRINFQRADLGGFRTITEESLREEIAGKETTAEDKNESYGGSSEEDEDDHDDDDEHDPTKEHTNVRQELLGHIESAHQAAIFALNFVSLSLSKDMPVQATSTVSPELQNLIGLGTLGLDKLSAPKITEHNYNENQKIVIGWQAQSLNKVVDSILASATKLEKEIRLETKYWEQILDVSNNGWAICRLASEKQTLGVRIGFSEASQVFQSRCVAALRRNPDGSIYLDQGLLESDPHAIRVRIQTNNCETGSTKPPTLTSDNSPIEAFIRQARNSIFAEELWRELLHEARFLYAFGVTSGVSTITCVLTASKSFLIDLVPLSSKSFNNAPSPTSSARFDDYLAQFFLTSLQLNLRWAHRQARRQRLSQHSTTSKPISEPYPLIRPILTRLAHERTMTSLAKFILPLTSTLKKAFIPASYTIKLTSLPPSTSLVKAEQVLTSLTAHLESITVIKILPGVELTLITRTSMNRDMIPVFKIQINNDSPMNILCPPPAIFHQVSEVQEWIYWHISCTLTTYLLDSLPKLEGLEWSLSIVPYVLKRDSSGPTRVSRHISVELSQIQDSDVNRKGIRLRVSWEKIDGSQKIDNFLSSSIMKNVGKECTQNWSGFEKYDWVTWYGQDVKNSSNSGDEKTPIKTMAGKGFLDVVESIWNYPVNVVKKSEEIVI</sequence>
<dbReference type="GO" id="GO:0006357">
    <property type="term" value="P:regulation of transcription by RNA polymerase II"/>
    <property type="evidence" value="ECO:0007669"/>
    <property type="project" value="InterPro"/>
</dbReference>
<evidence type="ECO:0000256" key="7">
    <source>
        <dbReference type="ARBA" id="ARBA00032014"/>
    </source>
</evidence>
<dbReference type="GO" id="GO:0016592">
    <property type="term" value="C:mediator complex"/>
    <property type="evidence" value="ECO:0007669"/>
    <property type="project" value="InterPro"/>
</dbReference>
<evidence type="ECO:0000313" key="11">
    <source>
        <dbReference type="Proteomes" id="UP000237438"/>
    </source>
</evidence>
<dbReference type="AlphaFoldDB" id="A0A2S4Q0Q7"/>
<comment type="similarity">
    <text evidence="2 8">Belongs to the Mediator complex subunit 17 family.</text>
</comment>
<feature type="compositionally biased region" description="Acidic residues" evidence="9">
    <location>
        <begin position="76"/>
        <end position="89"/>
    </location>
</feature>
<gene>
    <name evidence="8" type="primary">MED17</name>
    <name evidence="10" type="ORF">EPUL_000221</name>
</gene>
<evidence type="ECO:0000256" key="8">
    <source>
        <dbReference type="RuleBase" id="RU364140"/>
    </source>
</evidence>
<evidence type="ECO:0000256" key="3">
    <source>
        <dbReference type="ARBA" id="ARBA00019610"/>
    </source>
</evidence>
<evidence type="ECO:0000256" key="1">
    <source>
        <dbReference type="ARBA" id="ARBA00004123"/>
    </source>
</evidence>
<comment type="subunit">
    <text evidence="8">Component of the Mediator complex.</text>
</comment>
<evidence type="ECO:0000256" key="2">
    <source>
        <dbReference type="ARBA" id="ARBA00005635"/>
    </source>
</evidence>
<dbReference type="EMBL" id="PEDP01000060">
    <property type="protein sequence ID" value="POS87862.1"/>
    <property type="molecule type" value="Genomic_DNA"/>
</dbReference>
<organism evidence="10 11">
    <name type="scientific">Erysiphe pulchra</name>
    <dbReference type="NCBI Taxonomy" id="225359"/>
    <lineage>
        <taxon>Eukaryota</taxon>
        <taxon>Fungi</taxon>
        <taxon>Dikarya</taxon>
        <taxon>Ascomycota</taxon>
        <taxon>Pezizomycotina</taxon>
        <taxon>Leotiomycetes</taxon>
        <taxon>Erysiphales</taxon>
        <taxon>Erysiphaceae</taxon>
        <taxon>Erysiphe</taxon>
    </lineage>
</organism>
<comment type="caution">
    <text evidence="10">The sequence shown here is derived from an EMBL/GenBank/DDBJ whole genome shotgun (WGS) entry which is preliminary data.</text>
</comment>
<dbReference type="PANTHER" id="PTHR13114:SF7">
    <property type="entry name" value="MEDIATOR OF RNA POLYMERASE II TRANSCRIPTION SUBUNIT 17"/>
    <property type="match status" value="1"/>
</dbReference>
<keyword evidence="8" id="KW-0010">Activator</keyword>
<feature type="compositionally biased region" description="Basic and acidic residues" evidence="9">
    <location>
        <begin position="54"/>
        <end position="70"/>
    </location>
</feature>
<evidence type="ECO:0000256" key="4">
    <source>
        <dbReference type="ARBA" id="ARBA00023015"/>
    </source>
</evidence>